<dbReference type="InterPro" id="IPR003658">
    <property type="entry name" value="Anti-sigma_ant"/>
</dbReference>
<dbReference type="PROSITE" id="PS50801">
    <property type="entry name" value="STAS"/>
    <property type="match status" value="1"/>
</dbReference>
<accession>A0ABP8S1M1</accession>
<dbReference type="Proteomes" id="UP001501598">
    <property type="component" value="Unassembled WGS sequence"/>
</dbReference>
<evidence type="ECO:0000256" key="2">
    <source>
        <dbReference type="RuleBase" id="RU003749"/>
    </source>
</evidence>
<dbReference type="PANTHER" id="PTHR33495:SF2">
    <property type="entry name" value="ANTI-SIGMA FACTOR ANTAGONIST TM_1081-RELATED"/>
    <property type="match status" value="1"/>
</dbReference>
<evidence type="ECO:0000313" key="5">
    <source>
        <dbReference type="Proteomes" id="UP001501598"/>
    </source>
</evidence>
<organism evidence="4 5">
    <name type="scientific">Pseudonocardia xishanensis</name>
    <dbReference type="NCBI Taxonomy" id="630995"/>
    <lineage>
        <taxon>Bacteria</taxon>
        <taxon>Bacillati</taxon>
        <taxon>Actinomycetota</taxon>
        <taxon>Actinomycetes</taxon>
        <taxon>Pseudonocardiales</taxon>
        <taxon>Pseudonocardiaceae</taxon>
        <taxon>Pseudonocardia</taxon>
    </lineage>
</organism>
<protein>
    <recommendedName>
        <fullName evidence="2">Anti-sigma factor antagonist</fullName>
    </recommendedName>
</protein>
<dbReference type="SUPFAM" id="SSF52091">
    <property type="entry name" value="SpoIIaa-like"/>
    <property type="match status" value="1"/>
</dbReference>
<keyword evidence="5" id="KW-1185">Reference proteome</keyword>
<reference evidence="5" key="1">
    <citation type="journal article" date="2019" name="Int. J. Syst. Evol. Microbiol.">
        <title>The Global Catalogue of Microorganisms (GCM) 10K type strain sequencing project: providing services to taxonomists for standard genome sequencing and annotation.</title>
        <authorList>
            <consortium name="The Broad Institute Genomics Platform"/>
            <consortium name="The Broad Institute Genome Sequencing Center for Infectious Disease"/>
            <person name="Wu L."/>
            <person name="Ma J."/>
        </authorList>
    </citation>
    <scope>NUCLEOTIDE SEQUENCE [LARGE SCALE GENOMIC DNA]</scope>
    <source>
        <strain evidence="5">JCM 17906</strain>
    </source>
</reference>
<evidence type="ECO:0000313" key="4">
    <source>
        <dbReference type="EMBL" id="GAA4558063.1"/>
    </source>
</evidence>
<gene>
    <name evidence="4" type="ORF">GCM10023175_63640</name>
</gene>
<feature type="domain" description="STAS" evidence="3">
    <location>
        <begin position="23"/>
        <end position="106"/>
    </location>
</feature>
<sequence>MSTSHEPTRPGALGTRIERLASGVLVLWVDGEIDTLTAPTLGTALGSLLDTPGDGPVAVDLSEVGFLASSGLAVLIRAAHRAESQGRALHLVGGGRAVVRPLQVTGSDRLFTLHEDLSTVTVAPRPGESSPRAD</sequence>
<dbReference type="Gene3D" id="3.30.750.24">
    <property type="entry name" value="STAS domain"/>
    <property type="match status" value="1"/>
</dbReference>
<dbReference type="NCBIfam" id="TIGR00377">
    <property type="entry name" value="ant_ant_sig"/>
    <property type="match status" value="1"/>
</dbReference>
<dbReference type="Pfam" id="PF01740">
    <property type="entry name" value="STAS"/>
    <property type="match status" value="1"/>
</dbReference>
<comment type="caution">
    <text evidence="4">The sequence shown here is derived from an EMBL/GenBank/DDBJ whole genome shotgun (WGS) entry which is preliminary data.</text>
</comment>
<name>A0ABP8S1M1_9PSEU</name>
<dbReference type="RefSeq" id="WP_345426626.1">
    <property type="nucleotide sequence ID" value="NZ_BAABGT010000106.1"/>
</dbReference>
<dbReference type="InterPro" id="IPR002645">
    <property type="entry name" value="STAS_dom"/>
</dbReference>
<comment type="similarity">
    <text evidence="1 2">Belongs to the anti-sigma-factor antagonist family.</text>
</comment>
<evidence type="ECO:0000256" key="1">
    <source>
        <dbReference type="ARBA" id="ARBA00009013"/>
    </source>
</evidence>
<dbReference type="PANTHER" id="PTHR33495">
    <property type="entry name" value="ANTI-SIGMA FACTOR ANTAGONIST TM_1081-RELATED-RELATED"/>
    <property type="match status" value="1"/>
</dbReference>
<dbReference type="InterPro" id="IPR036513">
    <property type="entry name" value="STAS_dom_sf"/>
</dbReference>
<dbReference type="CDD" id="cd07043">
    <property type="entry name" value="STAS_anti-anti-sigma_factors"/>
    <property type="match status" value="1"/>
</dbReference>
<dbReference type="EMBL" id="BAABGT010000106">
    <property type="protein sequence ID" value="GAA4558063.1"/>
    <property type="molecule type" value="Genomic_DNA"/>
</dbReference>
<proteinExistence type="inferred from homology"/>
<evidence type="ECO:0000259" key="3">
    <source>
        <dbReference type="PROSITE" id="PS50801"/>
    </source>
</evidence>